<evidence type="ECO:0000259" key="5">
    <source>
        <dbReference type="Pfam" id="PF20720"/>
    </source>
</evidence>
<sequence length="1133" mass="129535">MSTSVSRQISSANDEEEENFLHIYKLVVGIGTEAVRDTFDRLFLPISLVATLKKEEMNIRKLGKKKRLTAKQIDILFPSSGTTSSKLYDISMMVCLIRNLVPVSRPINGFDTLPLTTETSMEADLARIKYYRNEVAHADSDKITTIDFQTKWQDLVGAIIRRGGTKYKNVCDELEQEKLSKNCITDLRQQIAKLQEETRDSIQQLRQDTDNKIETEAGKTDEMLQDTKTEIIVKLEELEGQEIKLVTNMTKIDITQQKLKERVLGLEGAKIESNKRLLEVKMEQDSLRSKLDESKILNLDVGIKIKEIKTDQQELQKQIGILHAKQYMAAESDITGREEVRGIKAEIKEDKKHIISKLERLELEQEDPVPRNIREQIKMRIDEWKIKDIKFICTRAYEDVLAKTKSNSCVAVTGGSGSGKSAIVRHISLLLFAESGFDIMIVSSPMELQNYYKPGRKTLFVLEDACGKFTANKRQIDDWIAMTDVLNQVMADDLCKILLTCRLQVYKDAKFSALKAFEKCECNITSDELCLTMEEKKKFLKTYLNLENLEVDIVSSKNDMFPLLCELYLTENEDVDIEKYFNAPYNFYKKELEALRINGKYKLCALCLCIMFNNQMTEGYFIRLTKEFRKIVKNTCEYCGLSRDTSAIRLKDELDTLDKTYISKHDRVYKVYHEKVFDFMAYYFGEMMTQCFIDHADSAFLRERFLWEKAIDSDEHLHVIENIVSLKGEFLHSYIDRMILDWSNGKVSDVFYNINMRSASFRYEFLKGLDGIGETQATKLSNMKDVFRDDFASGNTPLIISCVDGYVDLLNWLLEHKANINERRKDGSSALYMACQKNYGDVVNILLQNNAEVNLCTEEGVSPLGVACFFNSNLQIIRGLLKKNAEVNKYIFKENNMTPLFMACQNNFTSAVEILLKHGADPDICLHDGMSVLLYACQNKSTEIVSLLIQYEANPNSEMRDGDTPLFAASRMGLRDITEILLENGADVYKCLHSEESIEKSLEETESFENEKQAWFNDVKYFASDTTAAYIENKSVDYVFSVFAGSSPLHVACFMGHIEICRMLTGKLSSVNIRKEDGTTPLFYACELGHLAIVRVLLEKGANPKIQREDLSSPLTIADVNGHTNVLSLLTKY</sequence>
<proteinExistence type="predicted"/>
<dbReference type="PRINTS" id="PR01415">
    <property type="entry name" value="ANKYRIN"/>
</dbReference>
<feature type="repeat" description="ANK" evidence="3">
    <location>
        <begin position="1044"/>
        <end position="1076"/>
    </location>
</feature>
<keyword evidence="7" id="KW-1185">Reference proteome</keyword>
<dbReference type="InterPro" id="IPR027417">
    <property type="entry name" value="P-loop_NTPase"/>
</dbReference>
<feature type="domain" description="Novel STAND NTPase 3" evidence="5">
    <location>
        <begin position="391"/>
        <end position="545"/>
    </location>
</feature>
<evidence type="ECO:0008006" key="8">
    <source>
        <dbReference type="Google" id="ProtNLM"/>
    </source>
</evidence>
<dbReference type="InterPro" id="IPR002110">
    <property type="entry name" value="Ankyrin_rpt"/>
</dbReference>
<dbReference type="PANTHER" id="PTHR24198">
    <property type="entry name" value="ANKYRIN REPEAT AND PROTEIN KINASE DOMAIN-CONTAINING PROTEIN"/>
    <property type="match status" value="1"/>
</dbReference>
<dbReference type="SMART" id="SM00248">
    <property type="entry name" value="ANK"/>
    <property type="match status" value="8"/>
</dbReference>
<accession>A0A8B6EQY6</accession>
<feature type="repeat" description="ANK" evidence="3">
    <location>
        <begin position="961"/>
        <end position="988"/>
    </location>
</feature>
<comment type="caution">
    <text evidence="6">The sequence shown here is derived from an EMBL/GenBank/DDBJ whole genome shotgun (WGS) entry which is preliminary data.</text>
</comment>
<dbReference type="Gene3D" id="1.25.40.20">
    <property type="entry name" value="Ankyrin repeat-containing domain"/>
    <property type="match status" value="2"/>
</dbReference>
<feature type="repeat" description="ANK" evidence="3">
    <location>
        <begin position="1077"/>
        <end position="1109"/>
    </location>
</feature>
<feature type="repeat" description="ANK" evidence="3">
    <location>
        <begin position="895"/>
        <end position="927"/>
    </location>
</feature>
<organism evidence="6 7">
    <name type="scientific">Mytilus galloprovincialis</name>
    <name type="common">Mediterranean mussel</name>
    <dbReference type="NCBI Taxonomy" id="29158"/>
    <lineage>
        <taxon>Eukaryota</taxon>
        <taxon>Metazoa</taxon>
        <taxon>Spiralia</taxon>
        <taxon>Lophotrochozoa</taxon>
        <taxon>Mollusca</taxon>
        <taxon>Bivalvia</taxon>
        <taxon>Autobranchia</taxon>
        <taxon>Pteriomorphia</taxon>
        <taxon>Mytilida</taxon>
        <taxon>Mytiloidea</taxon>
        <taxon>Mytilidae</taxon>
        <taxon>Mytilinae</taxon>
        <taxon>Mytilus</taxon>
    </lineage>
</organism>
<feature type="repeat" description="ANK" evidence="3">
    <location>
        <begin position="928"/>
        <end position="960"/>
    </location>
</feature>
<evidence type="ECO:0000256" key="3">
    <source>
        <dbReference type="PROSITE-ProRule" id="PRU00023"/>
    </source>
</evidence>
<dbReference type="SUPFAM" id="SSF52540">
    <property type="entry name" value="P-loop containing nucleoside triphosphate hydrolases"/>
    <property type="match status" value="1"/>
</dbReference>
<dbReference type="SUPFAM" id="SSF48403">
    <property type="entry name" value="Ankyrin repeat"/>
    <property type="match status" value="1"/>
</dbReference>
<dbReference type="InterPro" id="IPR041249">
    <property type="entry name" value="HEPN_DZIP3"/>
</dbReference>
<evidence type="ECO:0000313" key="6">
    <source>
        <dbReference type="EMBL" id="VDI38486.1"/>
    </source>
</evidence>
<feature type="repeat" description="ANK" evidence="3">
    <location>
        <begin position="793"/>
        <end position="825"/>
    </location>
</feature>
<dbReference type="PANTHER" id="PTHR24198:SF165">
    <property type="entry name" value="ANKYRIN REPEAT-CONTAINING PROTEIN-RELATED"/>
    <property type="match status" value="1"/>
</dbReference>
<dbReference type="AlphaFoldDB" id="A0A8B6EQY6"/>
<dbReference type="CDD" id="cd00267">
    <property type="entry name" value="ABC_ATPase"/>
    <property type="match status" value="1"/>
</dbReference>
<dbReference type="EMBL" id="UYJE01005601">
    <property type="protein sequence ID" value="VDI38486.1"/>
    <property type="molecule type" value="Genomic_DNA"/>
</dbReference>
<gene>
    <name evidence="6" type="ORF">MGAL_10B058644</name>
</gene>
<dbReference type="Pfam" id="PF12796">
    <property type="entry name" value="Ank_2"/>
    <property type="match status" value="3"/>
</dbReference>
<dbReference type="Proteomes" id="UP000596742">
    <property type="component" value="Unassembled WGS sequence"/>
</dbReference>
<protein>
    <recommendedName>
        <fullName evidence="8">DZIP3-like HEPN domain-containing protein</fullName>
    </recommendedName>
</protein>
<dbReference type="InterPro" id="IPR049050">
    <property type="entry name" value="nSTAND3"/>
</dbReference>
<keyword evidence="1" id="KW-0677">Repeat</keyword>
<keyword evidence="2 3" id="KW-0040">ANK repeat</keyword>
<dbReference type="InterPro" id="IPR036770">
    <property type="entry name" value="Ankyrin_rpt-contain_sf"/>
</dbReference>
<evidence type="ECO:0000259" key="4">
    <source>
        <dbReference type="Pfam" id="PF18738"/>
    </source>
</evidence>
<dbReference type="OrthoDB" id="6106565at2759"/>
<dbReference type="Pfam" id="PF20720">
    <property type="entry name" value="nSTAND3"/>
    <property type="match status" value="1"/>
</dbReference>
<evidence type="ECO:0000256" key="2">
    <source>
        <dbReference type="ARBA" id="ARBA00023043"/>
    </source>
</evidence>
<evidence type="ECO:0000313" key="7">
    <source>
        <dbReference type="Proteomes" id="UP000596742"/>
    </source>
</evidence>
<dbReference type="PROSITE" id="PS50088">
    <property type="entry name" value="ANK_REPEAT"/>
    <property type="match status" value="7"/>
</dbReference>
<reference evidence="6" key="1">
    <citation type="submission" date="2018-11" db="EMBL/GenBank/DDBJ databases">
        <authorList>
            <person name="Alioto T."/>
            <person name="Alioto T."/>
        </authorList>
    </citation>
    <scope>NUCLEOTIDE SEQUENCE</scope>
</reference>
<evidence type="ECO:0000256" key="1">
    <source>
        <dbReference type="ARBA" id="ARBA00022737"/>
    </source>
</evidence>
<dbReference type="PROSITE" id="PS50297">
    <property type="entry name" value="ANK_REP_REGION"/>
    <property type="match status" value="6"/>
</dbReference>
<dbReference type="Pfam" id="PF18738">
    <property type="entry name" value="HEPN_DZIP3"/>
    <property type="match status" value="1"/>
</dbReference>
<feature type="domain" description="DZIP3-like HEPN" evidence="4">
    <location>
        <begin position="47"/>
        <end position="181"/>
    </location>
</feature>
<name>A0A8B6EQY6_MYTGA</name>
<feature type="repeat" description="ANK" evidence="3">
    <location>
        <begin position="826"/>
        <end position="858"/>
    </location>
</feature>